<organism evidence="3 4">
    <name type="scientific">Nocardioides acrostichi</name>
    <dbReference type="NCBI Taxonomy" id="2784339"/>
    <lineage>
        <taxon>Bacteria</taxon>
        <taxon>Bacillati</taxon>
        <taxon>Actinomycetota</taxon>
        <taxon>Actinomycetes</taxon>
        <taxon>Propionibacteriales</taxon>
        <taxon>Nocardioidaceae</taxon>
        <taxon>Nocardioides</taxon>
    </lineage>
</organism>
<accession>A0A930UX35</accession>
<keyword evidence="2" id="KW-0812">Transmembrane</keyword>
<evidence type="ECO:0000256" key="2">
    <source>
        <dbReference type="SAM" id="Phobius"/>
    </source>
</evidence>
<feature type="compositionally biased region" description="Low complexity" evidence="1">
    <location>
        <begin position="73"/>
        <end position="97"/>
    </location>
</feature>
<feature type="transmembrane region" description="Helical" evidence="2">
    <location>
        <begin position="40"/>
        <end position="63"/>
    </location>
</feature>
<proteinExistence type="predicted"/>
<gene>
    <name evidence="3" type="ORF">ISG29_08485</name>
</gene>
<keyword evidence="4" id="KW-1185">Reference proteome</keyword>
<dbReference type="Proteomes" id="UP000656804">
    <property type="component" value="Unassembled WGS sequence"/>
</dbReference>
<sequence length="105" mass="11122">MEQSSTGRRARTTVTVLGLLVVVTPIPVGLVLAWQVHPVLAVPAYLLGIPVYLSVLIWAGGGLRRLLGRTRSRTQQITRSKSTGSRSSGKKSASGADSDIRTATP</sequence>
<feature type="transmembrane region" description="Helical" evidence="2">
    <location>
        <begin position="12"/>
        <end position="34"/>
    </location>
</feature>
<evidence type="ECO:0000313" key="3">
    <source>
        <dbReference type="EMBL" id="MBF4161726.1"/>
    </source>
</evidence>
<evidence type="ECO:0000256" key="1">
    <source>
        <dbReference type="SAM" id="MobiDB-lite"/>
    </source>
</evidence>
<protein>
    <submittedName>
        <fullName evidence="3">Uncharacterized protein</fullName>
    </submittedName>
</protein>
<feature type="region of interest" description="Disordered" evidence="1">
    <location>
        <begin position="70"/>
        <end position="105"/>
    </location>
</feature>
<comment type="caution">
    <text evidence="3">The sequence shown here is derived from an EMBL/GenBank/DDBJ whole genome shotgun (WGS) entry which is preliminary data.</text>
</comment>
<evidence type="ECO:0000313" key="4">
    <source>
        <dbReference type="Proteomes" id="UP000656804"/>
    </source>
</evidence>
<reference evidence="3" key="1">
    <citation type="submission" date="2020-11" db="EMBL/GenBank/DDBJ databases">
        <title>Nocardioides sp. CBS4Y-1, whole genome shotgun sequence.</title>
        <authorList>
            <person name="Tuo L."/>
        </authorList>
    </citation>
    <scope>NUCLEOTIDE SEQUENCE</scope>
    <source>
        <strain evidence="3">CBS4Y-1</strain>
    </source>
</reference>
<keyword evidence="2" id="KW-1133">Transmembrane helix</keyword>
<dbReference type="EMBL" id="JADIVZ010000003">
    <property type="protein sequence ID" value="MBF4161726.1"/>
    <property type="molecule type" value="Genomic_DNA"/>
</dbReference>
<keyword evidence="2" id="KW-0472">Membrane</keyword>
<dbReference type="RefSeq" id="WP_194502991.1">
    <property type="nucleotide sequence ID" value="NZ_JADIVZ010000003.1"/>
</dbReference>
<name>A0A930UX35_9ACTN</name>
<dbReference type="AlphaFoldDB" id="A0A930UX35"/>